<evidence type="ECO:0000313" key="1">
    <source>
        <dbReference type="EMBL" id="ETW78520.1"/>
    </source>
</evidence>
<dbReference type="InParanoid" id="W4JZK4"/>
<name>W4JZK4_HETIT</name>
<dbReference type="RefSeq" id="XP_009548857.1">
    <property type="nucleotide sequence ID" value="XM_009550562.1"/>
</dbReference>
<organism evidence="1 2">
    <name type="scientific">Heterobasidion irregulare (strain TC 32-1)</name>
    <dbReference type="NCBI Taxonomy" id="747525"/>
    <lineage>
        <taxon>Eukaryota</taxon>
        <taxon>Fungi</taxon>
        <taxon>Dikarya</taxon>
        <taxon>Basidiomycota</taxon>
        <taxon>Agaricomycotina</taxon>
        <taxon>Agaricomycetes</taxon>
        <taxon>Russulales</taxon>
        <taxon>Bondarzewiaceae</taxon>
        <taxon>Heterobasidion</taxon>
        <taxon>Heterobasidion annosum species complex</taxon>
    </lineage>
</organism>
<reference evidence="1 2" key="1">
    <citation type="journal article" date="2012" name="New Phytol.">
        <title>Insight into trade-off between wood decay and parasitism from the genome of a fungal forest pathogen.</title>
        <authorList>
            <person name="Olson A."/>
            <person name="Aerts A."/>
            <person name="Asiegbu F."/>
            <person name="Belbahri L."/>
            <person name="Bouzid O."/>
            <person name="Broberg A."/>
            <person name="Canback B."/>
            <person name="Coutinho P.M."/>
            <person name="Cullen D."/>
            <person name="Dalman K."/>
            <person name="Deflorio G."/>
            <person name="van Diepen L.T."/>
            <person name="Dunand C."/>
            <person name="Duplessis S."/>
            <person name="Durling M."/>
            <person name="Gonthier P."/>
            <person name="Grimwood J."/>
            <person name="Fossdal C.G."/>
            <person name="Hansson D."/>
            <person name="Henrissat B."/>
            <person name="Hietala A."/>
            <person name="Himmelstrand K."/>
            <person name="Hoffmeister D."/>
            <person name="Hogberg N."/>
            <person name="James T.Y."/>
            <person name="Karlsson M."/>
            <person name="Kohler A."/>
            <person name="Kues U."/>
            <person name="Lee Y.H."/>
            <person name="Lin Y.C."/>
            <person name="Lind M."/>
            <person name="Lindquist E."/>
            <person name="Lombard V."/>
            <person name="Lucas S."/>
            <person name="Lunden K."/>
            <person name="Morin E."/>
            <person name="Murat C."/>
            <person name="Park J."/>
            <person name="Raffaello T."/>
            <person name="Rouze P."/>
            <person name="Salamov A."/>
            <person name="Schmutz J."/>
            <person name="Solheim H."/>
            <person name="Stahlberg J."/>
            <person name="Velez H."/>
            <person name="de Vries R.P."/>
            <person name="Wiebenga A."/>
            <person name="Woodward S."/>
            <person name="Yakovlev I."/>
            <person name="Garbelotto M."/>
            <person name="Martin F."/>
            <person name="Grigoriev I.V."/>
            <person name="Stenlid J."/>
        </authorList>
    </citation>
    <scope>NUCLEOTIDE SEQUENCE [LARGE SCALE GENOMIC DNA]</scope>
    <source>
        <strain evidence="1 2">TC 32-1</strain>
    </source>
</reference>
<gene>
    <name evidence="1" type="ORF">HETIRDRAFT_419798</name>
</gene>
<protein>
    <submittedName>
        <fullName evidence="1">Uncharacterized protein</fullName>
    </submittedName>
</protein>
<proteinExistence type="predicted"/>
<dbReference type="AlphaFoldDB" id="W4JZK4"/>
<sequence>MRASSPGPFMATCSRRNRIRLRSNQTIKQRKNRSHKLIWPCLALKLDAVPRCSPVLCRD</sequence>
<keyword evidence="2" id="KW-1185">Reference proteome</keyword>
<dbReference type="GeneID" id="20673601"/>
<evidence type="ECO:0000313" key="2">
    <source>
        <dbReference type="Proteomes" id="UP000030671"/>
    </source>
</evidence>
<dbReference type="HOGENOM" id="CLU_2961061_0_0_1"/>
<accession>W4JZK4</accession>
<dbReference type="Proteomes" id="UP000030671">
    <property type="component" value="Unassembled WGS sequence"/>
</dbReference>
<dbReference type="KEGG" id="hir:HETIRDRAFT_419798"/>
<dbReference type="EMBL" id="KI925461">
    <property type="protein sequence ID" value="ETW78520.1"/>
    <property type="molecule type" value="Genomic_DNA"/>
</dbReference>